<gene>
    <name evidence="3" type="ORF">KIPB_010658</name>
</gene>
<evidence type="ECO:0000313" key="4">
    <source>
        <dbReference type="Proteomes" id="UP000265618"/>
    </source>
</evidence>
<dbReference type="SUPFAM" id="SSF117281">
    <property type="entry name" value="Kelch motif"/>
    <property type="match status" value="1"/>
</dbReference>
<evidence type="ECO:0000256" key="2">
    <source>
        <dbReference type="ARBA" id="ARBA00022737"/>
    </source>
</evidence>
<dbReference type="PANTHER" id="PTHR45632:SF3">
    <property type="entry name" value="KELCH-LIKE PROTEIN 32"/>
    <property type="match status" value="1"/>
</dbReference>
<dbReference type="PANTHER" id="PTHR45632">
    <property type="entry name" value="LD33804P"/>
    <property type="match status" value="1"/>
</dbReference>
<evidence type="ECO:0000256" key="1">
    <source>
        <dbReference type="ARBA" id="ARBA00022441"/>
    </source>
</evidence>
<protein>
    <submittedName>
        <fullName evidence="3">Uncharacterized protein</fullName>
    </submittedName>
</protein>
<dbReference type="InterPro" id="IPR006652">
    <property type="entry name" value="Kelch_1"/>
</dbReference>
<dbReference type="EMBL" id="BDIP01004050">
    <property type="protein sequence ID" value="GCA63565.1"/>
    <property type="molecule type" value="Genomic_DNA"/>
</dbReference>
<reference evidence="3 4" key="1">
    <citation type="journal article" date="2018" name="PLoS ONE">
        <title>The draft genome of Kipferlia bialata reveals reductive genome evolution in fornicate parasites.</title>
        <authorList>
            <person name="Tanifuji G."/>
            <person name="Takabayashi S."/>
            <person name="Kume K."/>
            <person name="Takagi M."/>
            <person name="Nakayama T."/>
            <person name="Kamikawa R."/>
            <person name="Inagaki Y."/>
            <person name="Hashimoto T."/>
        </authorList>
    </citation>
    <scope>NUCLEOTIDE SEQUENCE [LARGE SCALE GENOMIC DNA]</scope>
    <source>
        <strain evidence="3">NY0173</strain>
    </source>
</reference>
<sequence length="244" mass="26644">MYSVLIVGYNSANPANNSIIVTRDASTGSISSEMIDCPIPDIVQYAPATRVGDTVYVFGGCNNGDALTISDKVWGQVERQGPWPEARWFHSAFSLDGMLYIAGGCGVRDCWCYHPDTGVWTQMPDAPEGFGLSATVEVGDTVHFIGSEWNMQMHLTFSVTGGWVREPDLPFQCMRAGAVCVDEDIYILGGYCTPSQVWHYSTHAREWSVAGQLPIPARQCRACLIGPRTVLVCSDTQMMVGDVS</sequence>
<dbReference type="OrthoDB" id="6482909at2759"/>
<proteinExistence type="predicted"/>
<comment type="caution">
    <text evidence="3">The sequence shown here is derived from an EMBL/GenBank/DDBJ whole genome shotgun (WGS) entry which is preliminary data.</text>
</comment>
<keyword evidence="4" id="KW-1185">Reference proteome</keyword>
<dbReference type="AlphaFoldDB" id="A0A391NQ13"/>
<dbReference type="Proteomes" id="UP000265618">
    <property type="component" value="Unassembled WGS sequence"/>
</dbReference>
<dbReference type="Gene3D" id="2.120.10.80">
    <property type="entry name" value="Kelch-type beta propeller"/>
    <property type="match status" value="2"/>
</dbReference>
<keyword evidence="2" id="KW-0677">Repeat</keyword>
<keyword evidence="1" id="KW-0880">Kelch repeat</keyword>
<dbReference type="Pfam" id="PF01344">
    <property type="entry name" value="Kelch_1"/>
    <property type="match status" value="2"/>
</dbReference>
<accession>A0A391NQ13</accession>
<dbReference type="InterPro" id="IPR015915">
    <property type="entry name" value="Kelch-typ_b-propeller"/>
</dbReference>
<evidence type="ECO:0000313" key="3">
    <source>
        <dbReference type="EMBL" id="GCA63565.1"/>
    </source>
</evidence>
<organism evidence="3 4">
    <name type="scientific">Kipferlia bialata</name>
    <dbReference type="NCBI Taxonomy" id="797122"/>
    <lineage>
        <taxon>Eukaryota</taxon>
        <taxon>Metamonada</taxon>
        <taxon>Carpediemonas-like organisms</taxon>
        <taxon>Kipferlia</taxon>
    </lineage>
</organism>
<name>A0A391NQ13_9EUKA</name>